<evidence type="ECO:0000256" key="1">
    <source>
        <dbReference type="ARBA" id="ARBA00004196"/>
    </source>
</evidence>
<dbReference type="AlphaFoldDB" id="A0AB38XV15"/>
<dbReference type="PANTHER" id="PTHR42953:SF1">
    <property type="entry name" value="METAL-BINDING PROTEIN HI_0362-RELATED"/>
    <property type="match status" value="1"/>
</dbReference>
<dbReference type="EMBL" id="CP120206">
    <property type="protein sequence ID" value="WET43959.1"/>
    <property type="molecule type" value="Genomic_DNA"/>
</dbReference>
<comment type="subcellular location">
    <subcellularLocation>
        <location evidence="1">Cell envelope</location>
    </subcellularLocation>
</comment>
<keyword evidence="4 6" id="KW-0732">Signal</keyword>
<evidence type="ECO:0000256" key="2">
    <source>
        <dbReference type="ARBA" id="ARBA00022448"/>
    </source>
</evidence>
<feature type="signal peptide" evidence="6">
    <location>
        <begin position="1"/>
        <end position="20"/>
    </location>
</feature>
<proteinExistence type="predicted"/>
<evidence type="ECO:0000256" key="3">
    <source>
        <dbReference type="ARBA" id="ARBA00022723"/>
    </source>
</evidence>
<dbReference type="Gene3D" id="3.40.50.1980">
    <property type="entry name" value="Nitrogenase molybdenum iron protein domain"/>
    <property type="match status" value="3"/>
</dbReference>
<dbReference type="GO" id="GO:0030001">
    <property type="term" value="P:metal ion transport"/>
    <property type="evidence" value="ECO:0007669"/>
    <property type="project" value="InterPro"/>
</dbReference>
<dbReference type="GO" id="GO:0030313">
    <property type="term" value="C:cell envelope"/>
    <property type="evidence" value="ECO:0007669"/>
    <property type="project" value="UniProtKB-SubCell"/>
</dbReference>
<dbReference type="SUPFAM" id="SSF53807">
    <property type="entry name" value="Helical backbone' metal receptor"/>
    <property type="match status" value="1"/>
</dbReference>
<evidence type="ECO:0000313" key="7">
    <source>
        <dbReference type="EMBL" id="WET43959.1"/>
    </source>
</evidence>
<accession>A0AB38XV15</accession>
<organism evidence="7 8">
    <name type="scientific">Corynebacterium amycolatum</name>
    <dbReference type="NCBI Taxonomy" id="43765"/>
    <lineage>
        <taxon>Bacteria</taxon>
        <taxon>Bacillati</taxon>
        <taxon>Actinomycetota</taxon>
        <taxon>Actinomycetes</taxon>
        <taxon>Mycobacteriales</taxon>
        <taxon>Corynebacteriaceae</taxon>
        <taxon>Corynebacterium</taxon>
    </lineage>
</organism>
<dbReference type="RefSeq" id="WP_038626580.1">
    <property type="nucleotide sequence ID" value="NZ_CP046975.1"/>
</dbReference>
<feature type="region of interest" description="Disordered" evidence="5">
    <location>
        <begin position="127"/>
        <end position="177"/>
    </location>
</feature>
<dbReference type="InterPro" id="IPR050492">
    <property type="entry name" value="Bact_metal-bind_prot9"/>
</dbReference>
<sequence length="338" mass="36907">MKARFSTRIAALVASAGLVAGLGACSSNDDSATSADKSEDTIKVVTSTKVWADVADAVTDDEKVAIDPIIASNDIDPHSYEPAATDMAKVEDADILVAGGGHYDAWLTSSLRDAKDKVIISALPQEEGHNHDHDHEGHDHEHDHDHEGHDHDHEGHDHDGHDHDHGDHEGHEHHHDGEANEHVWYDTDAVEETAEQLAEALTKMGAKADTKAVDKEIKDIEEAKSKLKAAKVAQVHPLADDILKDTKIKDITPKGYRQSTLNESEPSASDVNEMLKLIESGELDYLIDSPQTHDQVSQRLVEAAKAKGVKIVDVFESPSTDQSFFDLYKQTLSDMESA</sequence>
<dbReference type="InterPro" id="IPR006127">
    <property type="entry name" value="ZnuA-like"/>
</dbReference>
<dbReference type="Pfam" id="PF01297">
    <property type="entry name" value="ZnuA"/>
    <property type="match status" value="1"/>
</dbReference>
<gene>
    <name evidence="7" type="ORF">P2W56_00440</name>
</gene>
<feature type="chain" id="PRO_5044236376" evidence="6">
    <location>
        <begin position="21"/>
        <end position="338"/>
    </location>
</feature>
<reference evidence="7" key="1">
    <citation type="submission" date="2023-03" db="EMBL/GenBank/DDBJ databases">
        <title>Corynebacterium amycolatum SB-1.</title>
        <authorList>
            <person name="Jo H."/>
        </authorList>
    </citation>
    <scope>NUCLEOTIDE SEQUENCE</scope>
    <source>
        <strain evidence="7">SB-1</strain>
    </source>
</reference>
<dbReference type="Proteomes" id="UP001220238">
    <property type="component" value="Chromosome"/>
</dbReference>
<evidence type="ECO:0000256" key="6">
    <source>
        <dbReference type="SAM" id="SignalP"/>
    </source>
</evidence>
<evidence type="ECO:0000256" key="5">
    <source>
        <dbReference type="SAM" id="MobiDB-lite"/>
    </source>
</evidence>
<name>A0AB38XV15_CORAY</name>
<dbReference type="GeneID" id="92768238"/>
<dbReference type="GO" id="GO:0046872">
    <property type="term" value="F:metal ion binding"/>
    <property type="evidence" value="ECO:0007669"/>
    <property type="project" value="UniProtKB-KW"/>
</dbReference>
<keyword evidence="2" id="KW-0813">Transport</keyword>
<evidence type="ECO:0000256" key="4">
    <source>
        <dbReference type="ARBA" id="ARBA00022729"/>
    </source>
</evidence>
<protein>
    <submittedName>
        <fullName evidence="7">Zinc ABC transporter substrate-binding protein</fullName>
    </submittedName>
</protein>
<dbReference type="PANTHER" id="PTHR42953">
    <property type="entry name" value="HIGH-AFFINITY ZINC UPTAKE SYSTEM PROTEIN ZNUA-RELATED"/>
    <property type="match status" value="1"/>
</dbReference>
<keyword evidence="3" id="KW-0479">Metal-binding</keyword>
<dbReference type="PROSITE" id="PS51257">
    <property type="entry name" value="PROKAR_LIPOPROTEIN"/>
    <property type="match status" value="1"/>
</dbReference>
<evidence type="ECO:0000313" key="8">
    <source>
        <dbReference type="Proteomes" id="UP001220238"/>
    </source>
</evidence>